<sequence>MQSRLTGQSTFFDYRTRLWRFCEISESTLCMLTRYNRWANQRIYEAIAALPGDEALKPPDEEERVRFSLREERAGQALPS</sequence>
<proteinExistence type="predicted"/>
<name>A0A1N6F5N6_9BURK</name>
<dbReference type="Proteomes" id="UP000185151">
    <property type="component" value="Unassembled WGS sequence"/>
</dbReference>
<gene>
    <name evidence="1" type="ORF">SAMN05444165_0011</name>
</gene>
<evidence type="ECO:0000313" key="2">
    <source>
        <dbReference type="Proteomes" id="UP000185151"/>
    </source>
</evidence>
<evidence type="ECO:0000313" key="1">
    <source>
        <dbReference type="EMBL" id="SIN90602.1"/>
    </source>
</evidence>
<accession>A0A1N6F5N6</accession>
<protein>
    <submittedName>
        <fullName evidence="1">Uncharacterized protein</fullName>
    </submittedName>
</protein>
<keyword evidence="2" id="KW-1185">Reference proteome</keyword>
<dbReference type="AlphaFoldDB" id="A0A1N6F5N6"/>
<organism evidence="1 2">
    <name type="scientific">Paraburkholderia phenazinium</name>
    <dbReference type="NCBI Taxonomy" id="60549"/>
    <lineage>
        <taxon>Bacteria</taxon>
        <taxon>Pseudomonadati</taxon>
        <taxon>Pseudomonadota</taxon>
        <taxon>Betaproteobacteria</taxon>
        <taxon>Burkholderiales</taxon>
        <taxon>Burkholderiaceae</taxon>
        <taxon>Paraburkholderia</taxon>
    </lineage>
</organism>
<dbReference type="EMBL" id="FSRU01000001">
    <property type="protein sequence ID" value="SIN90602.1"/>
    <property type="molecule type" value="Genomic_DNA"/>
</dbReference>
<reference evidence="1 2" key="1">
    <citation type="submission" date="2016-11" db="EMBL/GenBank/DDBJ databases">
        <authorList>
            <person name="Jaros S."/>
            <person name="Januszkiewicz K."/>
            <person name="Wedrychowicz H."/>
        </authorList>
    </citation>
    <scope>NUCLEOTIDE SEQUENCE [LARGE SCALE GENOMIC DNA]</scope>
    <source>
        <strain evidence="1 2">GAS95</strain>
    </source>
</reference>